<dbReference type="Proteomes" id="UP000268162">
    <property type="component" value="Unassembled WGS sequence"/>
</dbReference>
<keyword evidence="3" id="KW-0732">Signal</keyword>
<evidence type="ECO:0000256" key="2">
    <source>
        <dbReference type="SAM" id="Phobius"/>
    </source>
</evidence>
<feature type="region of interest" description="Disordered" evidence="1">
    <location>
        <begin position="555"/>
        <end position="589"/>
    </location>
</feature>
<evidence type="ECO:0000256" key="3">
    <source>
        <dbReference type="SAM" id="SignalP"/>
    </source>
</evidence>
<dbReference type="OrthoDB" id="5597843at2759"/>
<dbReference type="EMBL" id="ML002872">
    <property type="protein sequence ID" value="RKP35428.1"/>
    <property type="molecule type" value="Genomic_DNA"/>
</dbReference>
<evidence type="ECO:0008006" key="6">
    <source>
        <dbReference type="Google" id="ProtNLM"/>
    </source>
</evidence>
<dbReference type="AlphaFoldDB" id="A0A4P9ZQN3"/>
<organism evidence="4 5">
    <name type="scientific">Dimargaris cristalligena</name>
    <dbReference type="NCBI Taxonomy" id="215637"/>
    <lineage>
        <taxon>Eukaryota</taxon>
        <taxon>Fungi</taxon>
        <taxon>Fungi incertae sedis</taxon>
        <taxon>Zoopagomycota</taxon>
        <taxon>Kickxellomycotina</taxon>
        <taxon>Dimargaritomycetes</taxon>
        <taxon>Dimargaritales</taxon>
        <taxon>Dimargaritaceae</taxon>
        <taxon>Dimargaris</taxon>
    </lineage>
</organism>
<name>A0A4P9ZQN3_9FUNG</name>
<keyword evidence="2" id="KW-1133">Transmembrane helix</keyword>
<keyword evidence="2" id="KW-0472">Membrane</keyword>
<proteinExistence type="predicted"/>
<feature type="transmembrane region" description="Helical" evidence="2">
    <location>
        <begin position="418"/>
        <end position="439"/>
    </location>
</feature>
<protein>
    <recommendedName>
        <fullName evidence="6">Intimal thickness related receptor IRP domain-containing protein</fullName>
    </recommendedName>
</protein>
<evidence type="ECO:0000313" key="4">
    <source>
        <dbReference type="EMBL" id="RKP35428.1"/>
    </source>
</evidence>
<evidence type="ECO:0000256" key="1">
    <source>
        <dbReference type="SAM" id="MobiDB-lite"/>
    </source>
</evidence>
<accession>A0A4P9ZQN3</accession>
<gene>
    <name evidence="4" type="ORF">BJ085DRAFT_30060</name>
</gene>
<feature type="transmembrane region" description="Helical" evidence="2">
    <location>
        <begin position="387"/>
        <end position="406"/>
    </location>
</feature>
<evidence type="ECO:0000313" key="5">
    <source>
        <dbReference type="Proteomes" id="UP000268162"/>
    </source>
</evidence>
<feature type="transmembrane region" description="Helical" evidence="2">
    <location>
        <begin position="271"/>
        <end position="294"/>
    </location>
</feature>
<feature type="chain" id="PRO_5020508623" description="Intimal thickness related receptor IRP domain-containing protein" evidence="3">
    <location>
        <begin position="29"/>
        <end position="615"/>
    </location>
</feature>
<feature type="signal peptide" evidence="3">
    <location>
        <begin position="1"/>
        <end position="28"/>
    </location>
</feature>
<keyword evidence="2" id="KW-0812">Transmembrane</keyword>
<feature type="transmembrane region" description="Helical" evidence="2">
    <location>
        <begin position="306"/>
        <end position="326"/>
    </location>
</feature>
<reference evidence="5" key="1">
    <citation type="journal article" date="2018" name="Nat. Microbiol.">
        <title>Leveraging single-cell genomics to expand the fungal tree of life.</title>
        <authorList>
            <person name="Ahrendt S.R."/>
            <person name="Quandt C.A."/>
            <person name="Ciobanu D."/>
            <person name="Clum A."/>
            <person name="Salamov A."/>
            <person name="Andreopoulos B."/>
            <person name="Cheng J.F."/>
            <person name="Woyke T."/>
            <person name="Pelin A."/>
            <person name="Henrissat B."/>
            <person name="Reynolds N.K."/>
            <person name="Benny G.L."/>
            <person name="Smith M.E."/>
            <person name="James T.Y."/>
            <person name="Grigoriev I.V."/>
        </authorList>
    </citation>
    <scope>NUCLEOTIDE SEQUENCE [LARGE SCALE GENOMIC DNA]</scope>
    <source>
        <strain evidence="5">RSA 468</strain>
    </source>
</reference>
<feature type="transmembrane region" description="Helical" evidence="2">
    <location>
        <begin position="346"/>
        <end position="367"/>
    </location>
</feature>
<keyword evidence="5" id="KW-1185">Reference proteome</keyword>
<feature type="transmembrane region" description="Helical" evidence="2">
    <location>
        <begin position="239"/>
        <end position="259"/>
    </location>
</feature>
<sequence length="615" mass="70056">MRLFGLSRIWAFFLYVGLFFAWYPPAGADITIRKGDIKLHGKLWDFFGDIHVENYRLTGLVIKAAVRRGCKLTPPTKKYKVGLNKFESTIIFVYFRTAKYTDCFSFTDLIKQMEEYRYELVQLGYPTPQLAIFNCRRSFPEPFGSPDMESPDDYFDYKPKQFHIALVGSDTGQELNSLLTSSGRLVRAEVVQDRGPWNTLLKSPGWLILKSVTYAAHSSITAYGLFQLYLLYQIQGFKINIRVAVISISLFYLLVNGILQYGELQRNVGYITIYISWGIGSIAFNLVIIVWIRAFQKIERGSFTHIMYVVIVCNVSYMAFMCVVFITSMKSHESWIMSATQNWSFVQPLLCGVEGMFLLYFGARAYLVTRDIRDTTGTYNAFHRMTVLCFLAFIGYTFQAVAYILMNNNGRDYVSHYILKYICYRLSTIILYGSLLWVLRLDGSLSEMHWDGDDSEYYDGNDTPNTHSPPLSTRRDSALYHPHTAVAMPPSSGPATATASLEVRGNGLAGSCPDSPLEPPIVHYPKTRPGIVAHLGDWQAHHLDPVESLRLPQFPPPTKPADRDSQLTHCPPEPVCHTWPNSPKEQARHLPMSSDPYMAPLTDFFTPTHRNHTLH</sequence>